<evidence type="ECO:0000313" key="3">
    <source>
        <dbReference type="Proteomes" id="UP000030121"/>
    </source>
</evidence>
<dbReference type="eggNOG" id="ENOG5030Z3M">
    <property type="taxonomic scope" value="Bacteria"/>
</dbReference>
<protein>
    <submittedName>
        <fullName evidence="2">Uncharacterized protein</fullName>
    </submittedName>
</protein>
<evidence type="ECO:0000313" key="2">
    <source>
        <dbReference type="EMBL" id="KGO85954.1"/>
    </source>
</evidence>
<organism evidence="2 3">
    <name type="scientific">Flavobacterium suncheonense GH29-5 = DSM 17707</name>
    <dbReference type="NCBI Taxonomy" id="1121899"/>
    <lineage>
        <taxon>Bacteria</taxon>
        <taxon>Pseudomonadati</taxon>
        <taxon>Bacteroidota</taxon>
        <taxon>Flavobacteriia</taxon>
        <taxon>Flavobacteriales</taxon>
        <taxon>Flavobacteriaceae</taxon>
        <taxon>Flavobacterium</taxon>
    </lineage>
</organism>
<keyword evidence="1" id="KW-0812">Transmembrane</keyword>
<gene>
    <name evidence="2" type="ORF">Q764_13880</name>
</gene>
<feature type="transmembrane region" description="Helical" evidence="1">
    <location>
        <begin position="41"/>
        <end position="64"/>
    </location>
</feature>
<keyword evidence="1" id="KW-0472">Membrane</keyword>
<reference evidence="2 3" key="1">
    <citation type="submission" date="2013-09" db="EMBL/GenBank/DDBJ databases">
        <authorList>
            <person name="Zeng Z."/>
            <person name="Chen C."/>
        </authorList>
    </citation>
    <scope>NUCLEOTIDE SEQUENCE [LARGE SCALE GENOMIC DNA]</scope>
    <source>
        <strain evidence="2 3">GH29-5</strain>
    </source>
</reference>
<keyword evidence="3" id="KW-1185">Reference proteome</keyword>
<feature type="transmembrane region" description="Helical" evidence="1">
    <location>
        <begin position="76"/>
        <end position="97"/>
    </location>
</feature>
<dbReference type="AlphaFoldDB" id="A0A0A2M103"/>
<dbReference type="EMBL" id="JRLW01000037">
    <property type="protein sequence ID" value="KGO85954.1"/>
    <property type="molecule type" value="Genomic_DNA"/>
</dbReference>
<name>A0A0A2M103_9FLAO</name>
<evidence type="ECO:0000256" key="1">
    <source>
        <dbReference type="SAM" id="Phobius"/>
    </source>
</evidence>
<keyword evidence="1" id="KW-1133">Transmembrane helix</keyword>
<proteinExistence type="predicted"/>
<comment type="caution">
    <text evidence="2">The sequence shown here is derived from an EMBL/GenBank/DDBJ whole genome shotgun (WGS) entry which is preliminary data.</text>
</comment>
<accession>A0A0A2M103</accession>
<dbReference type="Proteomes" id="UP000030121">
    <property type="component" value="Unassembled WGS sequence"/>
</dbReference>
<sequence length="199" mass="23061">MPSCNTLAATNQTRRKTIINKMEISTPKISIELLTHGKRKLVPIIFDILSFLGFLVMFTMMILQKNNIRFSHLIEIFAATLIVVGIMSFIISCYILFTWDFDQRYHIIGKIKLTENNIEINKNFINLEDVEKIYLKAYNTRGFRRGDGTNNKIEIKTSTSFLTQKFVIENIGIRDDLKNYALFLQTKNIKISIDGIDLK</sequence>